<comment type="catalytic activity">
    <reaction evidence="6 7">
        <text>L-glutamine + H2O = L-glutamate + NH4(+)</text>
        <dbReference type="Rhea" id="RHEA:15889"/>
        <dbReference type="ChEBI" id="CHEBI:15377"/>
        <dbReference type="ChEBI" id="CHEBI:28938"/>
        <dbReference type="ChEBI" id="CHEBI:29985"/>
        <dbReference type="ChEBI" id="CHEBI:58359"/>
        <dbReference type="EC" id="3.5.1.2"/>
    </reaction>
</comment>
<keyword evidence="2 7" id="KW-0378">Hydrolase</keyword>
<gene>
    <name evidence="7 8" type="primary">pdxT</name>
    <name evidence="8" type="ORF">MKK62_14760</name>
</gene>
<dbReference type="GO" id="GO:0004359">
    <property type="term" value="F:glutaminase activity"/>
    <property type="evidence" value="ECO:0007669"/>
    <property type="project" value="UniProtKB-EC"/>
</dbReference>
<name>A0ABY3VJS8_9MYCO</name>
<keyword evidence="3 7" id="KW-0663">Pyridoxal phosphate</keyword>
<dbReference type="SUPFAM" id="SSF52317">
    <property type="entry name" value="Class I glutamine amidotransferase-like"/>
    <property type="match status" value="1"/>
</dbReference>
<feature type="active site" description="Charge relay system" evidence="7">
    <location>
        <position position="179"/>
    </location>
</feature>
<evidence type="ECO:0000256" key="1">
    <source>
        <dbReference type="ARBA" id="ARBA00008345"/>
    </source>
</evidence>
<comment type="pathway">
    <text evidence="7">Cofactor biosynthesis; pyridoxal 5'-phosphate biosynthesis.</text>
</comment>
<organism evidence="8 9">
    <name type="scientific">Mycobacterium paraterrae</name>
    <dbReference type="NCBI Taxonomy" id="577492"/>
    <lineage>
        <taxon>Bacteria</taxon>
        <taxon>Bacillati</taxon>
        <taxon>Actinomycetota</taxon>
        <taxon>Actinomycetes</taxon>
        <taxon>Mycobacteriales</taxon>
        <taxon>Mycobacteriaceae</taxon>
        <taxon>Mycobacterium</taxon>
    </lineage>
</organism>
<comment type="catalytic activity">
    <reaction evidence="7">
        <text>aldehydo-D-ribose 5-phosphate + D-glyceraldehyde 3-phosphate + L-glutamine = pyridoxal 5'-phosphate + L-glutamate + phosphate + 3 H2O + H(+)</text>
        <dbReference type="Rhea" id="RHEA:31507"/>
        <dbReference type="ChEBI" id="CHEBI:15377"/>
        <dbReference type="ChEBI" id="CHEBI:15378"/>
        <dbReference type="ChEBI" id="CHEBI:29985"/>
        <dbReference type="ChEBI" id="CHEBI:43474"/>
        <dbReference type="ChEBI" id="CHEBI:58273"/>
        <dbReference type="ChEBI" id="CHEBI:58359"/>
        <dbReference type="ChEBI" id="CHEBI:59776"/>
        <dbReference type="ChEBI" id="CHEBI:597326"/>
        <dbReference type="EC" id="4.3.3.6"/>
    </reaction>
</comment>
<feature type="active site" description="Charge relay system" evidence="7">
    <location>
        <position position="177"/>
    </location>
</feature>
<evidence type="ECO:0000256" key="3">
    <source>
        <dbReference type="ARBA" id="ARBA00022898"/>
    </source>
</evidence>
<dbReference type="PROSITE" id="PS01236">
    <property type="entry name" value="PDXT_SNO_1"/>
    <property type="match status" value="1"/>
</dbReference>
<comment type="function">
    <text evidence="7">Catalyzes the hydrolysis of glutamine to glutamate and ammonia as part of the biosynthesis of pyridoxal 5'-phosphate. The resulting ammonia molecule is channeled to the active site of PdxS.</text>
</comment>
<sequence>MSDARIGVLALQGDVREHLAALRDCGADPVSVRRRDELEAVDGLVIPGGESTTMTHLLRELELLEPLRQRLAAGMPAYGACAGMIMLASEIRDAGTAGREALPLSAVDITVRRNAFGRQVDSFEGDIAFEGLDDPVHAVFIRAPWVERVGAGVQVLARAADHPVAVRQGAVLATAFHPEVTGDRRIHQLFVEIVNGRR</sequence>
<protein>
    <recommendedName>
        <fullName evidence="7">Pyridoxal 5'-phosphate synthase subunit PdxT</fullName>
        <ecNumber evidence="7">4.3.3.6</ecNumber>
    </recommendedName>
    <alternativeName>
        <fullName evidence="7">Pdx2</fullName>
    </alternativeName>
    <alternativeName>
        <fullName evidence="7">Pyridoxal 5'-phosphate synthase glutaminase subunit</fullName>
        <ecNumber evidence="7">3.5.1.2</ecNumber>
    </alternativeName>
</protein>
<evidence type="ECO:0000256" key="7">
    <source>
        <dbReference type="HAMAP-Rule" id="MF_01615"/>
    </source>
</evidence>
<dbReference type="CDD" id="cd01749">
    <property type="entry name" value="GATase1_PB"/>
    <property type="match status" value="1"/>
</dbReference>
<dbReference type="PANTHER" id="PTHR31559">
    <property type="entry name" value="PYRIDOXAL 5'-PHOSPHATE SYNTHASE SUBUNIT SNO"/>
    <property type="match status" value="1"/>
</dbReference>
<dbReference type="PANTHER" id="PTHR31559:SF0">
    <property type="entry name" value="PYRIDOXAL 5'-PHOSPHATE SYNTHASE SUBUNIT SNO1-RELATED"/>
    <property type="match status" value="1"/>
</dbReference>
<feature type="binding site" evidence="7">
    <location>
        <begin position="141"/>
        <end position="142"/>
    </location>
    <ligand>
        <name>L-glutamine</name>
        <dbReference type="ChEBI" id="CHEBI:58359"/>
    </ligand>
</feature>
<dbReference type="EC" id="4.3.3.6" evidence="7"/>
<dbReference type="InterPro" id="IPR029062">
    <property type="entry name" value="Class_I_gatase-like"/>
</dbReference>
<evidence type="ECO:0000256" key="6">
    <source>
        <dbReference type="ARBA" id="ARBA00049534"/>
    </source>
</evidence>
<comment type="similarity">
    <text evidence="1 7">Belongs to the glutaminase PdxT/SNO family.</text>
</comment>
<evidence type="ECO:0000256" key="4">
    <source>
        <dbReference type="ARBA" id="ARBA00022962"/>
    </source>
</evidence>
<dbReference type="InterPro" id="IPR021196">
    <property type="entry name" value="PdxT/SNO_CS"/>
</dbReference>
<dbReference type="GO" id="GO:0036381">
    <property type="term" value="F:pyridoxal 5'-phosphate synthase (glutamine hydrolysing) activity"/>
    <property type="evidence" value="ECO:0007669"/>
    <property type="project" value="UniProtKB-EC"/>
</dbReference>
<reference evidence="8" key="1">
    <citation type="submission" date="2022-08" db="EMBL/GenBank/DDBJ databases">
        <title>Whole genome sequencing of non-tuberculosis mycobacteria type-strains.</title>
        <authorList>
            <person name="Igarashi Y."/>
            <person name="Osugi A."/>
            <person name="Mitarai S."/>
        </authorList>
    </citation>
    <scope>NUCLEOTIDE SEQUENCE</scope>
    <source>
        <strain evidence="8">DSM 45127</strain>
    </source>
</reference>
<dbReference type="InterPro" id="IPR002161">
    <property type="entry name" value="PdxT/SNO"/>
</dbReference>
<dbReference type="PROSITE" id="PS51273">
    <property type="entry name" value="GATASE_TYPE_1"/>
    <property type="match status" value="1"/>
</dbReference>
<evidence type="ECO:0000256" key="2">
    <source>
        <dbReference type="ARBA" id="ARBA00022801"/>
    </source>
</evidence>
<dbReference type="Proteomes" id="UP001055336">
    <property type="component" value="Chromosome"/>
</dbReference>
<dbReference type="EC" id="3.5.1.2" evidence="7"/>
<dbReference type="PIRSF" id="PIRSF005639">
    <property type="entry name" value="Glut_amidoT_SNO"/>
    <property type="match status" value="1"/>
</dbReference>
<dbReference type="NCBIfam" id="TIGR03800">
    <property type="entry name" value="PLP_synth_Pdx2"/>
    <property type="match status" value="1"/>
</dbReference>
<dbReference type="Gene3D" id="3.40.50.880">
    <property type="match status" value="1"/>
</dbReference>
<dbReference type="EMBL" id="CP092488">
    <property type="protein sequence ID" value="UMB67758.1"/>
    <property type="molecule type" value="Genomic_DNA"/>
</dbReference>
<feature type="binding site" evidence="7">
    <location>
        <position position="113"/>
    </location>
    <ligand>
        <name>L-glutamine</name>
        <dbReference type="ChEBI" id="CHEBI:58359"/>
    </ligand>
</feature>
<comment type="subunit">
    <text evidence="7">In the presence of PdxS, forms a dodecamer of heterodimers. Only shows activity in the heterodimer.</text>
</comment>
<evidence type="ECO:0000256" key="5">
    <source>
        <dbReference type="ARBA" id="ARBA00023239"/>
    </source>
</evidence>
<dbReference type="PROSITE" id="PS51130">
    <property type="entry name" value="PDXT_SNO_2"/>
    <property type="match status" value="1"/>
</dbReference>
<dbReference type="HAMAP" id="MF_01615">
    <property type="entry name" value="PdxT"/>
    <property type="match status" value="1"/>
</dbReference>
<accession>A0ABY3VJS8</accession>
<feature type="active site" description="Nucleophile" evidence="7">
    <location>
        <position position="81"/>
    </location>
</feature>
<proteinExistence type="inferred from homology"/>
<keyword evidence="9" id="KW-1185">Reference proteome</keyword>
<dbReference type="RefSeq" id="WP_240258218.1">
    <property type="nucleotide sequence ID" value="NZ_CP092488.2"/>
</dbReference>
<evidence type="ECO:0000313" key="9">
    <source>
        <dbReference type="Proteomes" id="UP001055336"/>
    </source>
</evidence>
<keyword evidence="4 7" id="KW-0315">Glutamine amidotransferase</keyword>
<dbReference type="Pfam" id="PF01174">
    <property type="entry name" value="SNO"/>
    <property type="match status" value="1"/>
</dbReference>
<keyword evidence="5 7" id="KW-0456">Lyase</keyword>
<evidence type="ECO:0000313" key="8">
    <source>
        <dbReference type="EMBL" id="UMB67758.1"/>
    </source>
</evidence>
<feature type="binding site" evidence="7">
    <location>
        <begin position="49"/>
        <end position="51"/>
    </location>
    <ligand>
        <name>L-glutamine</name>
        <dbReference type="ChEBI" id="CHEBI:58359"/>
    </ligand>
</feature>